<protein>
    <recommendedName>
        <fullName evidence="6">BHLH domain-containing protein</fullName>
    </recommendedName>
</protein>
<dbReference type="Gene3D" id="4.10.280.10">
    <property type="entry name" value="Helix-loop-helix DNA-binding domain"/>
    <property type="match status" value="1"/>
</dbReference>
<keyword evidence="3" id="KW-0804">Transcription</keyword>
<evidence type="ECO:0000256" key="3">
    <source>
        <dbReference type="ARBA" id="ARBA00023163"/>
    </source>
</evidence>
<keyword evidence="4" id="KW-0539">Nucleus</keyword>
<dbReference type="Pfam" id="PF00010">
    <property type="entry name" value="HLH"/>
    <property type="match status" value="1"/>
</dbReference>
<evidence type="ECO:0000259" key="6">
    <source>
        <dbReference type="PROSITE" id="PS50888"/>
    </source>
</evidence>
<keyword evidence="2" id="KW-0805">Transcription regulation</keyword>
<keyword evidence="5" id="KW-0175">Coiled coil</keyword>
<feature type="domain" description="BHLH" evidence="6">
    <location>
        <begin position="11"/>
        <end position="63"/>
    </location>
</feature>
<dbReference type="EMBL" id="OZ021737">
    <property type="protein sequence ID" value="CAK9316743.1"/>
    <property type="molecule type" value="Genomic_DNA"/>
</dbReference>
<keyword evidence="8" id="KW-1185">Reference proteome</keyword>
<evidence type="ECO:0000256" key="5">
    <source>
        <dbReference type="SAM" id="Coils"/>
    </source>
</evidence>
<dbReference type="PANTHER" id="PTHR13935">
    <property type="entry name" value="ACHAETE-SCUTE TRANSCRIPTION FACTOR-RELATED"/>
    <property type="match status" value="1"/>
</dbReference>
<sequence>MANNPIRCAPSSQTDQKLIETNRRKEMRELLSKFNSLVPHESSKEARTVVDEVEDVTNYIKELQNHIEKLKEKKEKLMGKYKMVELEDGRRSRKKHEETKPNPKLLVQVKAHQLDSSLHILLTTGSDYHSILQQILLLLHDNGTDTLHVNQTRVKHRVFHTIVAKVDGEGMGAEDGERICETVKNLVSEYRDGECTL</sequence>
<dbReference type="Proteomes" id="UP001642487">
    <property type="component" value="Chromosome 3"/>
</dbReference>
<evidence type="ECO:0000256" key="2">
    <source>
        <dbReference type="ARBA" id="ARBA00023015"/>
    </source>
</evidence>
<evidence type="ECO:0000256" key="4">
    <source>
        <dbReference type="ARBA" id="ARBA00023242"/>
    </source>
</evidence>
<evidence type="ECO:0000313" key="8">
    <source>
        <dbReference type="Proteomes" id="UP001642487"/>
    </source>
</evidence>
<dbReference type="PANTHER" id="PTHR13935:SF90">
    <property type="entry name" value="TRANSCRIPTION FACTOR BHLH162"/>
    <property type="match status" value="1"/>
</dbReference>
<gene>
    <name evidence="7" type="ORF">CITCOLO1_LOCUS8616</name>
</gene>
<dbReference type="InterPro" id="IPR036638">
    <property type="entry name" value="HLH_DNA-bd_sf"/>
</dbReference>
<reference evidence="7 8" key="1">
    <citation type="submission" date="2024-03" db="EMBL/GenBank/DDBJ databases">
        <authorList>
            <person name="Gkanogiannis A."/>
            <person name="Becerra Lopez-Lavalle L."/>
        </authorList>
    </citation>
    <scope>NUCLEOTIDE SEQUENCE [LARGE SCALE GENOMIC DNA]</scope>
</reference>
<dbReference type="SUPFAM" id="SSF47459">
    <property type="entry name" value="HLH, helix-loop-helix DNA-binding domain"/>
    <property type="match status" value="1"/>
</dbReference>
<evidence type="ECO:0000313" key="7">
    <source>
        <dbReference type="EMBL" id="CAK9316743.1"/>
    </source>
</evidence>
<dbReference type="PROSITE" id="PS50888">
    <property type="entry name" value="BHLH"/>
    <property type="match status" value="1"/>
</dbReference>
<feature type="coiled-coil region" evidence="5">
    <location>
        <begin position="53"/>
        <end position="87"/>
    </location>
</feature>
<evidence type="ECO:0000256" key="1">
    <source>
        <dbReference type="ARBA" id="ARBA00004123"/>
    </source>
</evidence>
<proteinExistence type="predicted"/>
<dbReference type="InterPro" id="IPR015660">
    <property type="entry name" value="MASH1/Ascl1a-like"/>
</dbReference>
<accession>A0ABP0Y8E5</accession>
<organism evidence="7 8">
    <name type="scientific">Citrullus colocynthis</name>
    <name type="common">colocynth</name>
    <dbReference type="NCBI Taxonomy" id="252529"/>
    <lineage>
        <taxon>Eukaryota</taxon>
        <taxon>Viridiplantae</taxon>
        <taxon>Streptophyta</taxon>
        <taxon>Embryophyta</taxon>
        <taxon>Tracheophyta</taxon>
        <taxon>Spermatophyta</taxon>
        <taxon>Magnoliopsida</taxon>
        <taxon>eudicotyledons</taxon>
        <taxon>Gunneridae</taxon>
        <taxon>Pentapetalae</taxon>
        <taxon>rosids</taxon>
        <taxon>fabids</taxon>
        <taxon>Cucurbitales</taxon>
        <taxon>Cucurbitaceae</taxon>
        <taxon>Benincaseae</taxon>
        <taxon>Citrullus</taxon>
    </lineage>
</organism>
<comment type="subcellular location">
    <subcellularLocation>
        <location evidence="1">Nucleus</location>
    </subcellularLocation>
</comment>
<name>A0ABP0Y8E5_9ROSI</name>
<dbReference type="InterPro" id="IPR011598">
    <property type="entry name" value="bHLH_dom"/>
</dbReference>